<proteinExistence type="predicted"/>
<protein>
    <submittedName>
        <fullName evidence="1">DUF1801 domain-containing protein</fullName>
    </submittedName>
</protein>
<sequence length="139" mass="16041">MTTLKTRPTTEDPSAFIESVKNEQRRRDAETLLTMFTKVTGRQPVMWGESIIGFGEYRYTNTRGTYSWMMTGFSPRKQNLTLYIMQGFDNLQSELEKLGQFRTAKSCLYINNLSKIDLKALELLLVKAVAEMESKYPCT</sequence>
<dbReference type="Pfam" id="PF08818">
    <property type="entry name" value="DUF1801"/>
    <property type="match status" value="1"/>
</dbReference>
<accession>A0A3G4V6L2</accession>
<organism evidence="1 2">
    <name type="scientific">Vibrio mediterranei</name>
    <dbReference type="NCBI Taxonomy" id="689"/>
    <lineage>
        <taxon>Bacteria</taxon>
        <taxon>Pseudomonadati</taxon>
        <taxon>Pseudomonadota</taxon>
        <taxon>Gammaproteobacteria</taxon>
        <taxon>Vibrionales</taxon>
        <taxon>Vibrionaceae</taxon>
        <taxon>Vibrio</taxon>
    </lineage>
</organism>
<gene>
    <name evidence="1" type="ORF">ECB94_00850</name>
</gene>
<reference evidence="1 2" key="1">
    <citation type="submission" date="2018-11" db="EMBL/GenBank/DDBJ databases">
        <title>Complete Genome Sequence of Vbrio mediterranei 117-T6: a Potential Pathogen Bacteria Isolated from the Conchocelis of Pyropia.</title>
        <authorList>
            <person name="Liu Q."/>
        </authorList>
    </citation>
    <scope>NUCLEOTIDE SEQUENCE [LARGE SCALE GENOMIC DNA]</scope>
    <source>
        <strain evidence="1 2">117-T6</strain>
    </source>
</reference>
<evidence type="ECO:0000313" key="1">
    <source>
        <dbReference type="EMBL" id="AYV19929.1"/>
    </source>
</evidence>
<dbReference type="InterPro" id="IPR014922">
    <property type="entry name" value="YdhG-like"/>
</dbReference>
<dbReference type="RefSeq" id="WP_006074207.1">
    <property type="nucleotide sequence ID" value="NZ_CP033577.1"/>
</dbReference>
<evidence type="ECO:0000313" key="2">
    <source>
        <dbReference type="Proteomes" id="UP000279760"/>
    </source>
</evidence>
<dbReference type="AlphaFoldDB" id="A0A3G4V6L2"/>
<name>A0A3G4V6L2_9VIBR</name>
<dbReference type="EMBL" id="CP033577">
    <property type="protein sequence ID" value="AYV19929.1"/>
    <property type="molecule type" value="Genomic_DNA"/>
</dbReference>
<dbReference type="Proteomes" id="UP000279760">
    <property type="component" value="Chromosome 1"/>
</dbReference>